<comment type="caution">
    <text evidence="1">The sequence shown here is derived from an EMBL/GenBank/DDBJ whole genome shotgun (WGS) entry which is preliminary data.</text>
</comment>
<sequence length="116" mass="12135">MTLGIGGTLLVGSLDFSGSPFEGALDACGLKEGTSARIGDEGRSLDLDHQGQDESSGLQIADLNCVLDQLEAPDSVVSQMEQTRALDGRQSADWNGIEASWGYHPDTGLDVLLALS</sequence>
<protein>
    <submittedName>
        <fullName evidence="1">Uncharacterized protein</fullName>
    </submittedName>
</protein>
<name>A0A7Z0BIL0_9ACTN</name>
<dbReference type="EMBL" id="JACCHL010000001">
    <property type="protein sequence ID" value="NYH50464.1"/>
    <property type="molecule type" value="Genomic_DNA"/>
</dbReference>
<reference evidence="1 2" key="1">
    <citation type="submission" date="2020-07" db="EMBL/GenBank/DDBJ databases">
        <title>Sequencing the genomes of 1000 actinobacteria strains.</title>
        <authorList>
            <person name="Klenk H.-P."/>
        </authorList>
    </citation>
    <scope>NUCLEOTIDE SEQUENCE [LARGE SCALE GENOMIC DNA]</scope>
    <source>
        <strain evidence="1 2">DSM 45278</strain>
    </source>
</reference>
<dbReference type="RefSeq" id="WP_237683298.1">
    <property type="nucleotide sequence ID" value="NZ_JACCHL010000001.1"/>
</dbReference>
<evidence type="ECO:0000313" key="1">
    <source>
        <dbReference type="EMBL" id="NYH50464.1"/>
    </source>
</evidence>
<dbReference type="Proteomes" id="UP000584931">
    <property type="component" value="Unassembled WGS sequence"/>
</dbReference>
<dbReference type="AlphaFoldDB" id="A0A7Z0BIL0"/>
<organism evidence="1 2">
    <name type="scientific">Nocardiopsis sinuspersici</name>
    <dbReference type="NCBI Taxonomy" id="501010"/>
    <lineage>
        <taxon>Bacteria</taxon>
        <taxon>Bacillati</taxon>
        <taxon>Actinomycetota</taxon>
        <taxon>Actinomycetes</taxon>
        <taxon>Streptosporangiales</taxon>
        <taxon>Nocardiopsidaceae</taxon>
        <taxon>Nocardiopsis</taxon>
    </lineage>
</organism>
<proteinExistence type="predicted"/>
<evidence type="ECO:0000313" key="2">
    <source>
        <dbReference type="Proteomes" id="UP000584931"/>
    </source>
</evidence>
<accession>A0A7Z0BIL0</accession>
<gene>
    <name evidence="1" type="ORF">HNR06_000053</name>
</gene>